<feature type="transmembrane region" description="Helical" evidence="1">
    <location>
        <begin position="201"/>
        <end position="219"/>
    </location>
</feature>
<feature type="transmembrane region" description="Helical" evidence="1">
    <location>
        <begin position="239"/>
        <end position="261"/>
    </location>
</feature>
<sequence length="406" mass="47543">MGIIYGFMDYKNNDDVNVHDILNFNNENYIINGLVSSLSNFFKVDNIQIIFDHWFNIVFAAIIAFGIFGMYFYDNELPWYRIISYYVILIIISVCSLVIYTSPSNGNSWILFSVILLIYNHIININNKNYKLGITNINFITLGLFVICPNSLYVIIMTNIYLLFMAFHYKFKNVFDYNIRGFFGCLLSICIFLKLNTDTFVIWIIIYSLIFLYILYYLIRNTKVINPINNFFNNISMNAIKFITIVFAIIAFLVGMLIITIPGDFKFYAEPWIIKTFMNRQLIEGTALFWIVNICYYLINVLLLIYAVLTYKNKKFQMYIENIRLSPMIAINTMTFWNPISTNFWYSISFSNVQAISNGFLNSFSTATINFIYYLVNKNKWSKSLTIFTIGSVLITTSLILINVLY</sequence>
<gene>
    <name evidence="2" type="ORF">H9897_00010</name>
</gene>
<feature type="transmembrane region" description="Helical" evidence="1">
    <location>
        <begin position="137"/>
        <end position="165"/>
    </location>
</feature>
<accession>A0A9E2KW49</accession>
<feature type="transmembrane region" description="Helical" evidence="1">
    <location>
        <begin position="287"/>
        <end position="309"/>
    </location>
</feature>
<comment type="caution">
    <text evidence="2">The sequence shown here is derived from an EMBL/GenBank/DDBJ whole genome shotgun (WGS) entry which is preliminary data.</text>
</comment>
<feature type="transmembrane region" description="Helical" evidence="1">
    <location>
        <begin position="79"/>
        <end position="100"/>
    </location>
</feature>
<organism evidence="2 3">
    <name type="scientific">Candidatus Ureaplasma intestinipullorum</name>
    <dbReference type="NCBI Taxonomy" id="2838770"/>
    <lineage>
        <taxon>Bacteria</taxon>
        <taxon>Bacillati</taxon>
        <taxon>Mycoplasmatota</taxon>
        <taxon>Mycoplasmoidales</taxon>
        <taxon>Mycoplasmoidaceae</taxon>
        <taxon>Ureaplasma</taxon>
    </lineage>
</organism>
<feature type="transmembrane region" description="Helical" evidence="1">
    <location>
        <begin position="329"/>
        <end position="348"/>
    </location>
</feature>
<evidence type="ECO:0000313" key="3">
    <source>
        <dbReference type="Proteomes" id="UP000824247"/>
    </source>
</evidence>
<keyword evidence="1" id="KW-1133">Transmembrane helix</keyword>
<evidence type="ECO:0000256" key="1">
    <source>
        <dbReference type="SAM" id="Phobius"/>
    </source>
</evidence>
<feature type="transmembrane region" description="Helical" evidence="1">
    <location>
        <begin position="385"/>
        <end position="405"/>
    </location>
</feature>
<keyword evidence="1" id="KW-0472">Membrane</keyword>
<dbReference type="AlphaFoldDB" id="A0A9E2KW49"/>
<keyword evidence="1" id="KW-0812">Transmembrane</keyword>
<reference evidence="2" key="1">
    <citation type="journal article" date="2021" name="PeerJ">
        <title>Extensive microbial diversity within the chicken gut microbiome revealed by metagenomics and culture.</title>
        <authorList>
            <person name="Gilroy R."/>
            <person name="Ravi A."/>
            <person name="Getino M."/>
            <person name="Pursley I."/>
            <person name="Horton D.L."/>
            <person name="Alikhan N.F."/>
            <person name="Baker D."/>
            <person name="Gharbi K."/>
            <person name="Hall N."/>
            <person name="Watson M."/>
            <person name="Adriaenssens E.M."/>
            <person name="Foster-Nyarko E."/>
            <person name="Jarju S."/>
            <person name="Secka A."/>
            <person name="Antonio M."/>
            <person name="Oren A."/>
            <person name="Chaudhuri R.R."/>
            <person name="La Ragione R."/>
            <person name="Hildebrand F."/>
            <person name="Pallen M.J."/>
        </authorList>
    </citation>
    <scope>NUCLEOTIDE SEQUENCE</scope>
    <source>
        <strain evidence="2">A5-1222</strain>
    </source>
</reference>
<feature type="transmembrane region" description="Helical" evidence="1">
    <location>
        <begin position="107"/>
        <end position="125"/>
    </location>
</feature>
<evidence type="ECO:0000313" key="2">
    <source>
        <dbReference type="EMBL" id="MBU3830534.1"/>
    </source>
</evidence>
<feature type="transmembrane region" description="Helical" evidence="1">
    <location>
        <begin position="360"/>
        <end position="376"/>
    </location>
</feature>
<reference evidence="2" key="2">
    <citation type="submission" date="2021-04" db="EMBL/GenBank/DDBJ databases">
        <authorList>
            <person name="Gilroy R."/>
        </authorList>
    </citation>
    <scope>NUCLEOTIDE SEQUENCE</scope>
    <source>
        <strain evidence="2">A5-1222</strain>
    </source>
</reference>
<dbReference type="EMBL" id="JAHLFM010000001">
    <property type="protein sequence ID" value="MBU3830534.1"/>
    <property type="molecule type" value="Genomic_DNA"/>
</dbReference>
<name>A0A9E2KW49_9BACT</name>
<dbReference type="Proteomes" id="UP000824247">
    <property type="component" value="Unassembled WGS sequence"/>
</dbReference>
<proteinExistence type="predicted"/>
<protein>
    <submittedName>
        <fullName evidence="2">Uncharacterized protein</fullName>
    </submittedName>
</protein>
<feature type="transmembrane region" description="Helical" evidence="1">
    <location>
        <begin position="53"/>
        <end position="73"/>
    </location>
</feature>